<evidence type="ECO:0000313" key="3">
    <source>
        <dbReference type="Proteomes" id="UP000515908"/>
    </source>
</evidence>
<dbReference type="SUPFAM" id="SSF158682">
    <property type="entry name" value="TerB-like"/>
    <property type="match status" value="1"/>
</dbReference>
<dbReference type="Gene3D" id="1.10.3680.10">
    <property type="entry name" value="TerB-like"/>
    <property type="match status" value="1"/>
</dbReference>
<evidence type="ECO:0000313" key="2">
    <source>
        <dbReference type="EMBL" id="CAD2220716.1"/>
    </source>
</evidence>
<dbReference type="InterPro" id="IPR029024">
    <property type="entry name" value="TerB-like"/>
</dbReference>
<dbReference type="AlphaFoldDB" id="A0A7G2CLL4"/>
<name>A0A7G2CLL4_9TRYP</name>
<evidence type="ECO:0000256" key="1">
    <source>
        <dbReference type="SAM" id="MobiDB-lite"/>
    </source>
</evidence>
<protein>
    <submittedName>
        <fullName evidence="2">Uncharacterized protein</fullName>
    </submittedName>
</protein>
<feature type="compositionally biased region" description="Polar residues" evidence="1">
    <location>
        <begin position="275"/>
        <end position="285"/>
    </location>
</feature>
<gene>
    <name evidence="2" type="ORF">ADEAN_000823800</name>
</gene>
<feature type="region of interest" description="Disordered" evidence="1">
    <location>
        <begin position="156"/>
        <end position="189"/>
    </location>
</feature>
<feature type="region of interest" description="Disordered" evidence="1">
    <location>
        <begin position="275"/>
        <end position="294"/>
    </location>
</feature>
<organism evidence="2 3">
    <name type="scientific">Angomonas deanei</name>
    <dbReference type="NCBI Taxonomy" id="59799"/>
    <lineage>
        <taxon>Eukaryota</taxon>
        <taxon>Discoba</taxon>
        <taxon>Euglenozoa</taxon>
        <taxon>Kinetoplastea</taxon>
        <taxon>Metakinetoplastina</taxon>
        <taxon>Trypanosomatida</taxon>
        <taxon>Trypanosomatidae</taxon>
        <taxon>Strigomonadinae</taxon>
        <taxon>Angomonas</taxon>
    </lineage>
</organism>
<dbReference type="VEuPathDB" id="TriTrypDB:ADEAN_000823800"/>
<keyword evidence="3" id="KW-1185">Reference proteome</keyword>
<reference evidence="2 3" key="1">
    <citation type="submission" date="2020-08" db="EMBL/GenBank/DDBJ databases">
        <authorList>
            <person name="Newling K."/>
            <person name="Davey J."/>
            <person name="Forrester S."/>
        </authorList>
    </citation>
    <scope>NUCLEOTIDE SEQUENCE [LARGE SCALE GENOMIC DNA]</scope>
    <source>
        <strain evidence="3">Crithidia deanei Carvalho (ATCC PRA-265)</strain>
    </source>
</reference>
<sequence length="309" mass="34454">MQLSPASTSLSRYIPSVGRTFLCDLLYSNKYCPHLGLYVMPYVYVKTLLLCAAGEGLEMRERAYVTGLIEMLLPSNATSDNLAKLDLIQFIEAVPGRSLTPSSMMQHNISNNNNNNNSTTKIMDTETAVRQLERDHHDEVSTTHLFNSIFYDSHTNNNNNSNVDNTNNNNNNNAVSADTTTHQSKDNNLPTAESMSSFINSSTFPGSLAHILLYDAISCCVADGVYSFNEKKRVALVSSQVGLSTAEKEQIERIALQERVLAVRKAKLLLLPSRLTNSSNNSHNSEAQKHKKKEMDDIKRFLMKARSIQ</sequence>
<proteinExistence type="predicted"/>
<feature type="compositionally biased region" description="Low complexity" evidence="1">
    <location>
        <begin position="156"/>
        <end position="181"/>
    </location>
</feature>
<accession>A0A7G2CLL4</accession>
<dbReference type="Proteomes" id="UP000515908">
    <property type="component" value="Chromosome 18"/>
</dbReference>
<dbReference type="EMBL" id="LR877162">
    <property type="protein sequence ID" value="CAD2220716.1"/>
    <property type="molecule type" value="Genomic_DNA"/>
</dbReference>